<dbReference type="Proteomes" id="UP000001072">
    <property type="component" value="Unassembled WGS sequence"/>
</dbReference>
<evidence type="ECO:0000256" key="1">
    <source>
        <dbReference type="SAM" id="Phobius"/>
    </source>
</evidence>
<accession>F4S4L7</accession>
<evidence type="ECO:0000313" key="3">
    <source>
        <dbReference type="Proteomes" id="UP000001072"/>
    </source>
</evidence>
<dbReference type="RefSeq" id="XP_007416282.1">
    <property type="nucleotide sequence ID" value="XM_007416220.1"/>
</dbReference>
<keyword evidence="3" id="KW-1185">Reference proteome</keyword>
<organism evidence="3">
    <name type="scientific">Melampsora larici-populina (strain 98AG31 / pathotype 3-4-7)</name>
    <name type="common">Poplar leaf rust fungus</name>
    <dbReference type="NCBI Taxonomy" id="747676"/>
    <lineage>
        <taxon>Eukaryota</taxon>
        <taxon>Fungi</taxon>
        <taxon>Dikarya</taxon>
        <taxon>Basidiomycota</taxon>
        <taxon>Pucciniomycotina</taxon>
        <taxon>Pucciniomycetes</taxon>
        <taxon>Pucciniales</taxon>
        <taxon>Melampsoraceae</taxon>
        <taxon>Melampsora</taxon>
    </lineage>
</organism>
<dbReference type="AlphaFoldDB" id="F4S4L7"/>
<keyword evidence="1" id="KW-0812">Transmembrane</keyword>
<feature type="transmembrane region" description="Helical" evidence="1">
    <location>
        <begin position="78"/>
        <end position="99"/>
    </location>
</feature>
<sequence length="109" mass="12338">MKVVFKGDKGPAGFLGDWVEKCRGGHDVVGHGIKGEDVWPGSAQGCQTPLRKYVFTSFDQFRRLLTIPPLLSQQVLLLIYYFSLLICKLKIPMPLYFILNNVPLRLKSN</sequence>
<dbReference type="EMBL" id="GL883147">
    <property type="protein sequence ID" value="EGG00436.1"/>
    <property type="molecule type" value="Genomic_DNA"/>
</dbReference>
<reference evidence="3" key="1">
    <citation type="journal article" date="2011" name="Proc. Natl. Acad. Sci. U.S.A.">
        <title>Obligate biotrophy features unraveled by the genomic analysis of rust fungi.</title>
        <authorList>
            <person name="Duplessis S."/>
            <person name="Cuomo C.A."/>
            <person name="Lin Y.-C."/>
            <person name="Aerts A."/>
            <person name="Tisserant E."/>
            <person name="Veneault-Fourrey C."/>
            <person name="Joly D.L."/>
            <person name="Hacquard S."/>
            <person name="Amselem J."/>
            <person name="Cantarel B.L."/>
            <person name="Chiu R."/>
            <person name="Coutinho P.M."/>
            <person name="Feau N."/>
            <person name="Field M."/>
            <person name="Frey P."/>
            <person name="Gelhaye E."/>
            <person name="Goldberg J."/>
            <person name="Grabherr M.G."/>
            <person name="Kodira C.D."/>
            <person name="Kohler A."/>
            <person name="Kuees U."/>
            <person name="Lindquist E.A."/>
            <person name="Lucas S.M."/>
            <person name="Mago R."/>
            <person name="Mauceli E."/>
            <person name="Morin E."/>
            <person name="Murat C."/>
            <person name="Pangilinan J.L."/>
            <person name="Park R."/>
            <person name="Pearson M."/>
            <person name="Quesneville H."/>
            <person name="Rouhier N."/>
            <person name="Sakthikumar S."/>
            <person name="Salamov A.A."/>
            <person name="Schmutz J."/>
            <person name="Selles B."/>
            <person name="Shapiro H."/>
            <person name="Tanguay P."/>
            <person name="Tuskan G.A."/>
            <person name="Henrissat B."/>
            <person name="Van de Peer Y."/>
            <person name="Rouze P."/>
            <person name="Ellis J.G."/>
            <person name="Dodds P.N."/>
            <person name="Schein J.E."/>
            <person name="Zhong S."/>
            <person name="Hamelin R.C."/>
            <person name="Grigoriev I.V."/>
            <person name="Szabo L.J."/>
            <person name="Martin F."/>
        </authorList>
    </citation>
    <scope>NUCLEOTIDE SEQUENCE [LARGE SCALE GENOMIC DNA]</scope>
    <source>
        <strain evidence="3">98AG31 / pathotype 3-4-7</strain>
    </source>
</reference>
<proteinExistence type="predicted"/>
<keyword evidence="1" id="KW-1133">Transmembrane helix</keyword>
<gene>
    <name evidence="2" type="ORF">MELLADRAFT_111868</name>
</gene>
<dbReference type="HOGENOM" id="CLU_2184546_0_0_1"/>
<dbReference type="GeneID" id="18924513"/>
<evidence type="ECO:0000313" key="2">
    <source>
        <dbReference type="EMBL" id="EGG00436.1"/>
    </source>
</evidence>
<dbReference type="VEuPathDB" id="FungiDB:MELLADRAFT_111868"/>
<name>F4S4L7_MELLP</name>
<dbReference type="InParanoid" id="F4S4L7"/>
<keyword evidence="1" id="KW-0472">Membrane</keyword>
<protein>
    <submittedName>
        <fullName evidence="2">Uncharacterized protein</fullName>
    </submittedName>
</protein>
<dbReference type="KEGG" id="mlr:MELLADRAFT_111868"/>